<dbReference type="KEGG" id="stim:H1B31_01035"/>
<dbReference type="Pfam" id="PF04365">
    <property type="entry name" value="BrnT_toxin"/>
    <property type="match status" value="1"/>
</dbReference>
<dbReference type="Proteomes" id="UP000515480">
    <property type="component" value="Chromosome"/>
</dbReference>
<organism evidence="1 2">
    <name type="scientific">Selenomonas timonae</name>
    <dbReference type="NCBI Taxonomy" id="2754044"/>
    <lineage>
        <taxon>Bacteria</taxon>
        <taxon>Bacillati</taxon>
        <taxon>Bacillota</taxon>
        <taxon>Negativicutes</taxon>
        <taxon>Selenomonadales</taxon>
        <taxon>Selenomonadaceae</taxon>
        <taxon>Selenomonas</taxon>
    </lineage>
</organism>
<dbReference type="AlphaFoldDB" id="A0A7G7VMQ7"/>
<evidence type="ECO:0000313" key="2">
    <source>
        <dbReference type="Proteomes" id="UP000515480"/>
    </source>
</evidence>
<proteinExistence type="predicted"/>
<dbReference type="InterPro" id="IPR038573">
    <property type="entry name" value="BrnT_sf"/>
</dbReference>
<protein>
    <submittedName>
        <fullName evidence="1">BrnT family toxin</fullName>
    </submittedName>
</protein>
<name>A0A7G7VMQ7_9FIRM</name>
<sequence>MIGMNITWDEAKNLSNQKKHGVSFEEAETVFYDDEALLKYDEMHSQEEERFVMMGMSKASRVLVVCHCYRMGDVLRLISARKATKREESQYWERL</sequence>
<reference evidence="1 2" key="1">
    <citation type="submission" date="2020-07" db="EMBL/GenBank/DDBJ databases">
        <title>Complete genome and description of Selenomonas timonensis sp. nov., a new bacterium isolated from a gingivitis subject.</title>
        <authorList>
            <person name="Antezack A."/>
        </authorList>
    </citation>
    <scope>NUCLEOTIDE SEQUENCE [LARGE SCALE GENOMIC DNA]</scope>
    <source>
        <strain evidence="1 2">Marseille-Q3039</strain>
    </source>
</reference>
<accession>A0A7G7VMQ7</accession>
<dbReference type="InterPro" id="IPR007460">
    <property type="entry name" value="BrnT_toxin"/>
</dbReference>
<dbReference type="EMBL" id="CP060204">
    <property type="protein sequence ID" value="QNH55400.1"/>
    <property type="molecule type" value="Genomic_DNA"/>
</dbReference>
<gene>
    <name evidence="1" type="ORF">H1B31_01035</name>
</gene>
<evidence type="ECO:0000313" key="1">
    <source>
        <dbReference type="EMBL" id="QNH55400.1"/>
    </source>
</evidence>
<keyword evidence="2" id="KW-1185">Reference proteome</keyword>
<dbReference type="Gene3D" id="3.10.450.530">
    <property type="entry name" value="Ribonuclease toxin, BrnT, of type II toxin-antitoxin system"/>
    <property type="match status" value="1"/>
</dbReference>